<evidence type="ECO:0000313" key="2">
    <source>
        <dbReference type="EMBL" id="OJJ61049.1"/>
    </source>
</evidence>
<reference evidence="3" key="1">
    <citation type="journal article" date="2017" name="Genome Biol.">
        <title>Comparative genomics reveals high biological diversity and specific adaptations in the industrially and medically important fungal genus Aspergillus.</title>
        <authorList>
            <person name="de Vries R.P."/>
            <person name="Riley R."/>
            <person name="Wiebenga A."/>
            <person name="Aguilar-Osorio G."/>
            <person name="Amillis S."/>
            <person name="Uchima C.A."/>
            <person name="Anderluh G."/>
            <person name="Asadollahi M."/>
            <person name="Askin M."/>
            <person name="Barry K."/>
            <person name="Battaglia E."/>
            <person name="Bayram O."/>
            <person name="Benocci T."/>
            <person name="Braus-Stromeyer S.A."/>
            <person name="Caldana C."/>
            <person name="Canovas D."/>
            <person name="Cerqueira G.C."/>
            <person name="Chen F."/>
            <person name="Chen W."/>
            <person name="Choi C."/>
            <person name="Clum A."/>
            <person name="Dos Santos R.A."/>
            <person name="Damasio A.R."/>
            <person name="Diallinas G."/>
            <person name="Emri T."/>
            <person name="Fekete E."/>
            <person name="Flipphi M."/>
            <person name="Freyberg S."/>
            <person name="Gallo A."/>
            <person name="Gournas C."/>
            <person name="Habgood R."/>
            <person name="Hainaut M."/>
            <person name="Harispe M.L."/>
            <person name="Henrissat B."/>
            <person name="Hilden K.S."/>
            <person name="Hope R."/>
            <person name="Hossain A."/>
            <person name="Karabika E."/>
            <person name="Karaffa L."/>
            <person name="Karanyi Z."/>
            <person name="Krasevec N."/>
            <person name="Kuo A."/>
            <person name="Kusch H."/>
            <person name="LaButti K."/>
            <person name="Lagendijk E.L."/>
            <person name="Lapidus A."/>
            <person name="Levasseur A."/>
            <person name="Lindquist E."/>
            <person name="Lipzen A."/>
            <person name="Logrieco A.F."/>
            <person name="MacCabe A."/>
            <person name="Maekelae M.R."/>
            <person name="Malavazi I."/>
            <person name="Melin P."/>
            <person name="Meyer V."/>
            <person name="Mielnichuk N."/>
            <person name="Miskei M."/>
            <person name="Molnar A.P."/>
            <person name="Mule G."/>
            <person name="Ngan C.Y."/>
            <person name="Orejas M."/>
            <person name="Orosz E."/>
            <person name="Ouedraogo J.P."/>
            <person name="Overkamp K.M."/>
            <person name="Park H.-S."/>
            <person name="Perrone G."/>
            <person name="Piumi F."/>
            <person name="Punt P.J."/>
            <person name="Ram A.F."/>
            <person name="Ramon A."/>
            <person name="Rauscher S."/>
            <person name="Record E."/>
            <person name="Riano-Pachon D.M."/>
            <person name="Robert V."/>
            <person name="Roehrig J."/>
            <person name="Ruller R."/>
            <person name="Salamov A."/>
            <person name="Salih N.S."/>
            <person name="Samson R.A."/>
            <person name="Sandor E."/>
            <person name="Sanguinetti M."/>
            <person name="Schuetze T."/>
            <person name="Sepcic K."/>
            <person name="Shelest E."/>
            <person name="Sherlock G."/>
            <person name="Sophianopoulou V."/>
            <person name="Squina F.M."/>
            <person name="Sun H."/>
            <person name="Susca A."/>
            <person name="Todd R.B."/>
            <person name="Tsang A."/>
            <person name="Unkles S.E."/>
            <person name="van de Wiele N."/>
            <person name="van Rossen-Uffink D."/>
            <person name="Oliveira J.V."/>
            <person name="Vesth T.C."/>
            <person name="Visser J."/>
            <person name="Yu J.-H."/>
            <person name="Zhou M."/>
            <person name="Andersen M.R."/>
            <person name="Archer D.B."/>
            <person name="Baker S.E."/>
            <person name="Benoit I."/>
            <person name="Brakhage A.A."/>
            <person name="Braus G.H."/>
            <person name="Fischer R."/>
            <person name="Frisvad J.C."/>
            <person name="Goldman G.H."/>
            <person name="Houbraken J."/>
            <person name="Oakley B."/>
            <person name="Pocsi I."/>
            <person name="Scazzocchio C."/>
            <person name="Seiboth B."/>
            <person name="vanKuyk P.A."/>
            <person name="Wortman J."/>
            <person name="Dyer P.S."/>
            <person name="Grigoriev I.V."/>
        </authorList>
    </citation>
    <scope>NUCLEOTIDE SEQUENCE [LARGE SCALE GENOMIC DNA]</scope>
    <source>
        <strain evidence="3">CBS 593.65</strain>
    </source>
</reference>
<feature type="compositionally biased region" description="Low complexity" evidence="1">
    <location>
        <begin position="540"/>
        <end position="557"/>
    </location>
</feature>
<feature type="compositionally biased region" description="Basic and acidic residues" evidence="1">
    <location>
        <begin position="439"/>
        <end position="452"/>
    </location>
</feature>
<feature type="compositionally biased region" description="Basic residues" evidence="1">
    <location>
        <begin position="481"/>
        <end position="494"/>
    </location>
</feature>
<dbReference type="SUPFAM" id="SSF53254">
    <property type="entry name" value="Phosphoglycerate mutase-like"/>
    <property type="match status" value="1"/>
</dbReference>
<organism evidence="2 3">
    <name type="scientific">Aspergillus sydowii CBS 593.65</name>
    <dbReference type="NCBI Taxonomy" id="1036612"/>
    <lineage>
        <taxon>Eukaryota</taxon>
        <taxon>Fungi</taxon>
        <taxon>Dikarya</taxon>
        <taxon>Ascomycota</taxon>
        <taxon>Pezizomycotina</taxon>
        <taxon>Eurotiomycetes</taxon>
        <taxon>Eurotiomycetidae</taxon>
        <taxon>Eurotiales</taxon>
        <taxon>Aspergillaceae</taxon>
        <taxon>Aspergillus</taxon>
        <taxon>Aspergillus subgen. Nidulantes</taxon>
    </lineage>
</organism>
<feature type="compositionally biased region" description="Basic residues" evidence="1">
    <location>
        <begin position="360"/>
        <end position="369"/>
    </location>
</feature>
<keyword evidence="3" id="KW-1185">Reference proteome</keyword>
<feature type="region of interest" description="Disordered" evidence="1">
    <location>
        <begin position="230"/>
        <end position="303"/>
    </location>
</feature>
<protein>
    <recommendedName>
        <fullName evidence="4">Phosphoglycerate mutase-like protein</fullName>
    </recommendedName>
</protein>
<evidence type="ECO:0000313" key="3">
    <source>
        <dbReference type="Proteomes" id="UP000184356"/>
    </source>
</evidence>
<evidence type="ECO:0000256" key="1">
    <source>
        <dbReference type="SAM" id="MobiDB-lite"/>
    </source>
</evidence>
<feature type="compositionally biased region" description="Basic and acidic residues" evidence="1">
    <location>
        <begin position="230"/>
        <end position="241"/>
    </location>
</feature>
<dbReference type="Pfam" id="PF00300">
    <property type="entry name" value="His_Phos_1"/>
    <property type="match status" value="1"/>
</dbReference>
<dbReference type="InterPro" id="IPR029033">
    <property type="entry name" value="His_PPase_superfam"/>
</dbReference>
<feature type="region of interest" description="Disordered" evidence="1">
    <location>
        <begin position="420"/>
        <end position="599"/>
    </location>
</feature>
<dbReference type="PANTHER" id="PTHR46192">
    <property type="entry name" value="BROAD-RANGE ACID PHOSPHATASE DET1"/>
    <property type="match status" value="1"/>
</dbReference>
<accession>A0A1L9TNM1</accession>
<dbReference type="InterPro" id="IPR013078">
    <property type="entry name" value="His_Pase_superF_clade-1"/>
</dbReference>
<name>A0A1L9TNM1_9EURO</name>
<dbReference type="CDD" id="cd07067">
    <property type="entry name" value="HP_PGM_like"/>
    <property type="match status" value="1"/>
</dbReference>
<dbReference type="OrthoDB" id="10261749at2759"/>
<dbReference type="AlphaFoldDB" id="A0A1L9TNM1"/>
<evidence type="ECO:0008006" key="4">
    <source>
        <dbReference type="Google" id="ProtNLM"/>
    </source>
</evidence>
<proteinExistence type="predicted"/>
<dbReference type="Gene3D" id="3.40.50.1240">
    <property type="entry name" value="Phosphoglycerate mutase-like"/>
    <property type="match status" value="1"/>
</dbReference>
<dbReference type="EMBL" id="KV878584">
    <property type="protein sequence ID" value="OJJ61049.1"/>
    <property type="molecule type" value="Genomic_DNA"/>
</dbReference>
<dbReference type="Proteomes" id="UP000184356">
    <property type="component" value="Unassembled WGS sequence"/>
</dbReference>
<feature type="region of interest" description="Disordered" evidence="1">
    <location>
        <begin position="315"/>
        <end position="394"/>
    </location>
</feature>
<dbReference type="SMART" id="SM00855">
    <property type="entry name" value="PGAM"/>
    <property type="match status" value="1"/>
</dbReference>
<feature type="compositionally biased region" description="Basic and acidic residues" evidence="1">
    <location>
        <begin position="569"/>
        <end position="593"/>
    </location>
</feature>
<feature type="compositionally biased region" description="Polar residues" evidence="1">
    <location>
        <begin position="338"/>
        <end position="349"/>
    </location>
</feature>
<sequence>MGKPRMIILIRHAQSEGNKNREIHQTIPDHRVKLTPEGHRQAQEAGTRLRSLLRPDDKIHFFTSPYRRTRETTEGILQSLTADTPSPSPFPRHTITVYEEPRLREQDFGNFQPCSAEMERMWLERADYGHFFYRIPNGESAADAYDRVSGFNESMWRLFGEKDFASVCVLVTHGLMTRVFLMKWYHWSVEYFEDLRNINHCEFVIMKLNEDSGKYALQNQLRTWSELKREKELEHERERAAKGLGPANPTPSEAPVPIRRKWGGCPDGCSHGVHRKGSQRSSRAHSDQRKEQENQHNHNLTQDIGQEAINTVNEGRTITAPEPAIGDRLGDEMPLKSLPSNPQYHSTPEQPIRHPLPEHHHNHNHHHHPPLSPRPTKSPLFPKRPNFTHRDSGEDHLLHAPHLNYNLIHLVGRDGGGTLSGANSVAASEDEHDNHHHHSYDSENKQQQHELPRAGLKRHIPRASQDLDNDGDDEGSGRQTPKLRRTRSSHHRHAQNQTQLQTQTQPQTQNASTPNKSSRTIPDTDETGSSPEKQNEHKQQQQQQQQQTSEQTSTQGQAKTENETENDLQTERRNETELEPEKSIEAAQKEDQSIRGSVY</sequence>
<dbReference type="VEuPathDB" id="FungiDB:ASPSYDRAFT_42898"/>
<dbReference type="RefSeq" id="XP_040704855.1">
    <property type="nucleotide sequence ID" value="XM_040846553.1"/>
</dbReference>
<feature type="compositionally biased region" description="Basic and acidic residues" evidence="1">
    <location>
        <begin position="284"/>
        <end position="296"/>
    </location>
</feature>
<dbReference type="GeneID" id="63762626"/>
<gene>
    <name evidence="2" type="ORF">ASPSYDRAFT_42898</name>
</gene>
<feature type="compositionally biased region" description="Polar residues" evidence="1">
    <location>
        <begin position="510"/>
        <end position="532"/>
    </location>
</feature>
<feature type="compositionally biased region" description="Low complexity" evidence="1">
    <location>
        <begin position="495"/>
        <end position="509"/>
    </location>
</feature>
<dbReference type="STRING" id="1036612.A0A1L9TNM1"/>
<dbReference type="InterPro" id="IPR052765">
    <property type="entry name" value="PGM-Related"/>
</dbReference>